<evidence type="ECO:0000313" key="4">
    <source>
        <dbReference type="Proteomes" id="UP000554482"/>
    </source>
</evidence>
<accession>A0A7J6XFT7</accession>
<feature type="compositionally biased region" description="Low complexity" evidence="1">
    <location>
        <begin position="110"/>
        <end position="127"/>
    </location>
</feature>
<organism evidence="3 4">
    <name type="scientific">Thalictrum thalictroides</name>
    <name type="common">Rue-anemone</name>
    <name type="synonym">Anemone thalictroides</name>
    <dbReference type="NCBI Taxonomy" id="46969"/>
    <lineage>
        <taxon>Eukaryota</taxon>
        <taxon>Viridiplantae</taxon>
        <taxon>Streptophyta</taxon>
        <taxon>Embryophyta</taxon>
        <taxon>Tracheophyta</taxon>
        <taxon>Spermatophyta</taxon>
        <taxon>Magnoliopsida</taxon>
        <taxon>Ranunculales</taxon>
        <taxon>Ranunculaceae</taxon>
        <taxon>Thalictroideae</taxon>
        <taxon>Thalictrum</taxon>
    </lineage>
</organism>
<sequence>MSFKLLSWNVRGLGNDETMNAVRNVIVEQQPIVIMLQETSNLEDNDLRDLWRMPWQFLQLPSIGLSGGIVLAWNSNYVEVIDKVEGAFSVAKQEVIADLSPQRSPGTLASSNPGPSSSISPPVLSGPRNPNPFMVSFSSPPVYVVPNSRSKLLS</sequence>
<feature type="region of interest" description="Disordered" evidence="1">
    <location>
        <begin position="101"/>
        <end position="127"/>
    </location>
</feature>
<dbReference type="GO" id="GO:0003824">
    <property type="term" value="F:catalytic activity"/>
    <property type="evidence" value="ECO:0007669"/>
    <property type="project" value="InterPro"/>
</dbReference>
<keyword evidence="4" id="KW-1185">Reference proteome</keyword>
<dbReference type="Gene3D" id="3.60.10.10">
    <property type="entry name" value="Endonuclease/exonuclease/phosphatase"/>
    <property type="match status" value="1"/>
</dbReference>
<evidence type="ECO:0000259" key="2">
    <source>
        <dbReference type="Pfam" id="PF03372"/>
    </source>
</evidence>
<protein>
    <recommendedName>
        <fullName evidence="2">Endonuclease/exonuclease/phosphatase domain-containing protein</fullName>
    </recommendedName>
</protein>
<dbReference type="AlphaFoldDB" id="A0A7J6XFT7"/>
<proteinExistence type="predicted"/>
<dbReference type="InterPro" id="IPR005135">
    <property type="entry name" value="Endo/exonuclease/phosphatase"/>
</dbReference>
<reference evidence="3 4" key="1">
    <citation type="submission" date="2020-06" db="EMBL/GenBank/DDBJ databases">
        <title>Transcriptomic and genomic resources for Thalictrum thalictroides and T. hernandezii: Facilitating candidate gene discovery in an emerging model plant lineage.</title>
        <authorList>
            <person name="Arias T."/>
            <person name="Riano-Pachon D.M."/>
            <person name="Di Stilio V.S."/>
        </authorList>
    </citation>
    <scope>NUCLEOTIDE SEQUENCE [LARGE SCALE GENOMIC DNA]</scope>
    <source>
        <strain evidence="4">cv. WT478/WT964</strain>
        <tissue evidence="3">Leaves</tissue>
    </source>
</reference>
<dbReference type="EMBL" id="JABWDY010000859">
    <property type="protein sequence ID" value="KAF5207858.1"/>
    <property type="molecule type" value="Genomic_DNA"/>
</dbReference>
<dbReference type="SUPFAM" id="SSF56219">
    <property type="entry name" value="DNase I-like"/>
    <property type="match status" value="1"/>
</dbReference>
<evidence type="ECO:0000313" key="3">
    <source>
        <dbReference type="EMBL" id="KAF5207858.1"/>
    </source>
</evidence>
<dbReference type="Pfam" id="PF03372">
    <property type="entry name" value="Exo_endo_phos"/>
    <property type="match status" value="1"/>
</dbReference>
<feature type="domain" description="Endonuclease/exonuclease/phosphatase" evidence="2">
    <location>
        <begin position="6"/>
        <end position="83"/>
    </location>
</feature>
<evidence type="ECO:0000256" key="1">
    <source>
        <dbReference type="SAM" id="MobiDB-lite"/>
    </source>
</evidence>
<name>A0A7J6XFT7_THATH</name>
<dbReference type="InterPro" id="IPR036691">
    <property type="entry name" value="Endo/exonu/phosph_ase_sf"/>
</dbReference>
<dbReference type="Proteomes" id="UP000554482">
    <property type="component" value="Unassembled WGS sequence"/>
</dbReference>
<gene>
    <name evidence="3" type="ORF">FRX31_002548</name>
</gene>
<comment type="caution">
    <text evidence="3">The sequence shown here is derived from an EMBL/GenBank/DDBJ whole genome shotgun (WGS) entry which is preliminary data.</text>
</comment>